<proteinExistence type="inferred from homology"/>
<dbReference type="InterPro" id="IPR047202">
    <property type="entry name" value="Lipocalin_Blc-like_dom"/>
</dbReference>
<feature type="signal peptide" evidence="2">
    <location>
        <begin position="1"/>
        <end position="20"/>
    </location>
</feature>
<evidence type="ECO:0000313" key="4">
    <source>
        <dbReference type="EMBL" id="TWW10504.1"/>
    </source>
</evidence>
<dbReference type="PANTHER" id="PTHR10612:SF34">
    <property type="entry name" value="APOLIPOPROTEIN D"/>
    <property type="match status" value="1"/>
</dbReference>
<protein>
    <submittedName>
        <fullName evidence="4">Membrane protein</fullName>
    </submittedName>
</protein>
<evidence type="ECO:0000259" key="3">
    <source>
        <dbReference type="Pfam" id="PF08212"/>
    </source>
</evidence>
<dbReference type="PROSITE" id="PS00213">
    <property type="entry name" value="LIPOCALIN"/>
    <property type="match status" value="1"/>
</dbReference>
<feature type="domain" description="Lipocalin/cytosolic fatty-acid binding" evidence="3">
    <location>
        <begin position="32"/>
        <end position="172"/>
    </location>
</feature>
<evidence type="ECO:0000256" key="1">
    <source>
        <dbReference type="ARBA" id="ARBA00006889"/>
    </source>
</evidence>
<gene>
    <name evidence="4" type="ORF">E3A20_06540</name>
</gene>
<dbReference type="EMBL" id="SRHE01000087">
    <property type="protein sequence ID" value="TWW10504.1"/>
    <property type="molecule type" value="Genomic_DNA"/>
</dbReference>
<accession>A0A5C6MBZ5</accession>
<reference evidence="4 5" key="2">
    <citation type="submission" date="2019-08" db="EMBL/GenBank/DDBJ databases">
        <authorList>
            <person name="Henke P."/>
        </authorList>
    </citation>
    <scope>NUCLEOTIDE SEQUENCE [LARGE SCALE GENOMIC DNA]</scope>
    <source>
        <strain evidence="4">Phe10_nw2017</strain>
    </source>
</reference>
<dbReference type="InterPro" id="IPR002446">
    <property type="entry name" value="Lipocalin_bac"/>
</dbReference>
<evidence type="ECO:0000256" key="2">
    <source>
        <dbReference type="PIRNR" id="PIRNR036893"/>
    </source>
</evidence>
<keyword evidence="5" id="KW-1185">Reference proteome</keyword>
<dbReference type="PRINTS" id="PR01171">
    <property type="entry name" value="BCTLIPOCALIN"/>
</dbReference>
<dbReference type="InterPro" id="IPR022271">
    <property type="entry name" value="Lipocalin_ApoD"/>
</dbReference>
<dbReference type="InterPro" id="IPR022272">
    <property type="entry name" value="Lipocalin_CS"/>
</dbReference>
<dbReference type="Proteomes" id="UP000321083">
    <property type="component" value="Unassembled WGS sequence"/>
</dbReference>
<comment type="similarity">
    <text evidence="1 2">Belongs to the calycin superfamily. Lipocalin family.</text>
</comment>
<dbReference type="Pfam" id="PF08212">
    <property type="entry name" value="Lipocalin_2"/>
    <property type="match status" value="1"/>
</dbReference>
<dbReference type="SUPFAM" id="SSF50814">
    <property type="entry name" value="Lipocalins"/>
    <property type="match status" value="1"/>
</dbReference>
<dbReference type="CDD" id="cd19438">
    <property type="entry name" value="lipocalin_Blc-like"/>
    <property type="match status" value="1"/>
</dbReference>
<dbReference type="PANTHER" id="PTHR10612">
    <property type="entry name" value="APOLIPOPROTEIN D"/>
    <property type="match status" value="1"/>
</dbReference>
<evidence type="ECO:0000313" key="5">
    <source>
        <dbReference type="Proteomes" id="UP000321083"/>
    </source>
</evidence>
<name>A0A5C6MBZ5_9PLAN</name>
<keyword evidence="2" id="KW-0732">Signal</keyword>
<dbReference type="AlphaFoldDB" id="A0A5C6MBZ5"/>
<dbReference type="PIRSF" id="PIRSF036893">
    <property type="entry name" value="Lipocalin_ApoD"/>
    <property type="match status" value="1"/>
</dbReference>
<dbReference type="InterPro" id="IPR000566">
    <property type="entry name" value="Lipocln_cytosolic_FA-bd_dom"/>
</dbReference>
<comment type="caution">
    <text evidence="4">The sequence shown here is derived from an EMBL/GenBank/DDBJ whole genome shotgun (WGS) entry which is preliminary data.</text>
</comment>
<dbReference type="GO" id="GO:0006950">
    <property type="term" value="P:response to stress"/>
    <property type="evidence" value="ECO:0007669"/>
    <property type="project" value="UniProtKB-ARBA"/>
</dbReference>
<dbReference type="InterPro" id="IPR012674">
    <property type="entry name" value="Calycin"/>
</dbReference>
<dbReference type="Gene3D" id="2.40.128.20">
    <property type="match status" value="1"/>
</dbReference>
<organism evidence="4 5">
    <name type="scientific">Planctomyces bekefii</name>
    <dbReference type="NCBI Taxonomy" id="1653850"/>
    <lineage>
        <taxon>Bacteria</taxon>
        <taxon>Pseudomonadati</taxon>
        <taxon>Planctomycetota</taxon>
        <taxon>Planctomycetia</taxon>
        <taxon>Planctomycetales</taxon>
        <taxon>Planctomycetaceae</taxon>
        <taxon>Planctomyces</taxon>
    </lineage>
</organism>
<sequence>MKAGFLVLLFAWHGLSPAFAADRSPVQTVPYVDLERYLGLWYEIASFPQSFQEGCVATTAHYSLKPNGKIAVRNQCRMDSLQGPLKTANGTARVVDRETNAKLKVTFFWPFSGNYWIIDLDPDYQWAVVGDPTREYLWILSRHPELDDELYREITERLTSEQGYDVSRLRRTIHGL</sequence>
<reference evidence="4 5" key="1">
    <citation type="submission" date="2019-08" db="EMBL/GenBank/DDBJ databases">
        <title>100 year-old enigma solved: identification of Planctomyces bekefii, the type genus and species of the phylum Planctomycetes.</title>
        <authorList>
            <person name="Svetlana D.N."/>
            <person name="Overmann J."/>
        </authorList>
    </citation>
    <scope>NUCLEOTIDE SEQUENCE [LARGE SCALE GENOMIC DNA]</scope>
    <source>
        <strain evidence="4">Phe10_nw2017</strain>
    </source>
</reference>
<feature type="chain" id="PRO_5023584976" evidence="2">
    <location>
        <begin position="21"/>
        <end position="176"/>
    </location>
</feature>